<dbReference type="InterPro" id="IPR036097">
    <property type="entry name" value="HisK_dim/P_sf"/>
</dbReference>
<dbReference type="EC" id="2.7.13.3" evidence="2"/>
<proteinExistence type="predicted"/>
<dbReference type="PROSITE" id="PS50109">
    <property type="entry name" value="HIS_KIN"/>
    <property type="match status" value="1"/>
</dbReference>
<feature type="transmembrane region" description="Helical" evidence="8">
    <location>
        <begin position="70"/>
        <end position="92"/>
    </location>
</feature>
<dbReference type="InterPro" id="IPR000014">
    <property type="entry name" value="PAS"/>
</dbReference>
<reference evidence="10 11" key="1">
    <citation type="submission" date="2020-07" db="EMBL/GenBank/DDBJ databases">
        <title>Halosimplex pelagicum sp. nov. and Halosimplex rubrum sp. nov., isolated from salted brown alga Laminaria, and emended description of the genus Halosimplex.</title>
        <authorList>
            <person name="Cui H."/>
        </authorList>
    </citation>
    <scope>NUCLEOTIDE SEQUENCE [LARGE SCALE GENOMIC DNA]</scope>
    <source>
        <strain evidence="10 11">R27</strain>
    </source>
</reference>
<evidence type="ECO:0000256" key="1">
    <source>
        <dbReference type="ARBA" id="ARBA00000085"/>
    </source>
</evidence>
<dbReference type="CDD" id="cd00082">
    <property type="entry name" value="HisKA"/>
    <property type="match status" value="1"/>
</dbReference>
<feature type="transmembrane region" description="Helical" evidence="8">
    <location>
        <begin position="211"/>
        <end position="232"/>
    </location>
</feature>
<keyword evidence="8" id="KW-1133">Transmembrane helix</keyword>
<keyword evidence="6" id="KW-0175">Coiled coil</keyword>
<gene>
    <name evidence="10" type="ORF">HZS55_06325</name>
</gene>
<dbReference type="InterPro" id="IPR005467">
    <property type="entry name" value="His_kinase_dom"/>
</dbReference>
<feature type="coiled-coil region" evidence="6">
    <location>
        <begin position="353"/>
        <end position="380"/>
    </location>
</feature>
<dbReference type="Proteomes" id="UP000509667">
    <property type="component" value="Chromosome"/>
</dbReference>
<dbReference type="CDD" id="cd00130">
    <property type="entry name" value="PAS"/>
    <property type="match status" value="1"/>
</dbReference>
<dbReference type="Pfam" id="PF02518">
    <property type="entry name" value="HATPase_c"/>
    <property type="match status" value="1"/>
</dbReference>
<dbReference type="InterPro" id="IPR031621">
    <property type="entry name" value="HisKA_7TM"/>
</dbReference>
<dbReference type="SUPFAM" id="SSF55785">
    <property type="entry name" value="PYP-like sensor domain (PAS domain)"/>
    <property type="match status" value="1"/>
</dbReference>
<sequence>MVHSQVIEFVDAVAGLAFASAVVTAGLTRVALAHRSEVGARGLALSMGGMTVWLAAYGIALAFETVVPPVVAYNFVILAAGIGTVGWFLMALEYTRQRFPSRRTLVALFAIPAATQVFAWTNRTHELFWAPGTTPLPGGGLDRVYGPLFYPHAAYSYLLVAAATALFFRHTLRRRGVFRRQAGAMALAGVGPLLADIGHVTLSILGPRVDLTPLSFVFGGLVAAWALFRYRFLELVPVARRTAVERMRDPFIALDDEARVIDANSRASVLLGTEPALGNPIAEYWPAVERALPEDPEESRTVELVARENGDDGTRTTRNYSLNVSPLPLGPARTGWVVVARDVTEHRRRECELATKNQELERTTAQLRRKNDQLERLADIIAHDLRTPVATAEALVELLRADIDDPNLSVQQSLSDLETVHARIREFSDQIPDLARESTAVESETPFDLTAIAEDAWTVVDTGPLSLVVEETTTLRGQPSRVQQALENLFENAAVHGVEPFGSADPRATRPGSADRSARPRPEDAGGPSESATDGQARSEPLLRGGSDGPDFDRDSDSESASGSDRDPDSETDRKADESATTVRVGTLDDDAGFFVEDDGPGIPPERRERALAYGTEDDEGGYGLAIVRTTVEAHGWRLSVTESDEGGARFEVRTGE</sequence>
<evidence type="ECO:0000256" key="8">
    <source>
        <dbReference type="SAM" id="Phobius"/>
    </source>
</evidence>
<evidence type="ECO:0000313" key="10">
    <source>
        <dbReference type="EMBL" id="QLH76932.1"/>
    </source>
</evidence>
<dbReference type="SMART" id="SM00387">
    <property type="entry name" value="HATPase_c"/>
    <property type="match status" value="1"/>
</dbReference>
<dbReference type="PANTHER" id="PTHR43711">
    <property type="entry name" value="TWO-COMPONENT HISTIDINE KINASE"/>
    <property type="match status" value="1"/>
</dbReference>
<dbReference type="Pfam" id="PF08448">
    <property type="entry name" value="PAS_4"/>
    <property type="match status" value="1"/>
</dbReference>
<keyword evidence="8" id="KW-0812">Transmembrane</keyword>
<comment type="catalytic activity">
    <reaction evidence="1">
        <text>ATP + protein L-histidine = ADP + protein N-phospho-L-histidine.</text>
        <dbReference type="EC" id="2.7.13.3"/>
    </reaction>
</comment>
<evidence type="ECO:0000256" key="2">
    <source>
        <dbReference type="ARBA" id="ARBA00012438"/>
    </source>
</evidence>
<dbReference type="InterPro" id="IPR003594">
    <property type="entry name" value="HATPase_dom"/>
</dbReference>
<evidence type="ECO:0000256" key="7">
    <source>
        <dbReference type="SAM" id="MobiDB-lite"/>
    </source>
</evidence>
<keyword evidence="8" id="KW-0472">Membrane</keyword>
<feature type="transmembrane region" description="Helical" evidence="8">
    <location>
        <begin position="104"/>
        <end position="121"/>
    </location>
</feature>
<evidence type="ECO:0000256" key="5">
    <source>
        <dbReference type="ARBA" id="ARBA00023012"/>
    </source>
</evidence>
<evidence type="ECO:0000259" key="9">
    <source>
        <dbReference type="PROSITE" id="PS50109"/>
    </source>
</evidence>
<dbReference type="Gene3D" id="3.30.565.10">
    <property type="entry name" value="Histidine kinase-like ATPase, C-terminal domain"/>
    <property type="match status" value="1"/>
</dbReference>
<feature type="transmembrane region" description="Helical" evidence="8">
    <location>
        <begin position="44"/>
        <end position="64"/>
    </location>
</feature>
<feature type="region of interest" description="Disordered" evidence="7">
    <location>
        <begin position="498"/>
        <end position="606"/>
    </location>
</feature>
<feature type="transmembrane region" description="Helical" evidence="8">
    <location>
        <begin position="184"/>
        <end position="205"/>
    </location>
</feature>
<dbReference type="Pfam" id="PF16927">
    <property type="entry name" value="HisKA_7TM"/>
    <property type="match status" value="1"/>
</dbReference>
<protein>
    <recommendedName>
        <fullName evidence="2">histidine kinase</fullName>
        <ecNumber evidence="2">2.7.13.3</ecNumber>
    </recommendedName>
</protein>
<dbReference type="SUPFAM" id="SSF55874">
    <property type="entry name" value="ATPase domain of HSP90 chaperone/DNA topoisomerase II/histidine kinase"/>
    <property type="match status" value="1"/>
</dbReference>
<dbReference type="GeneID" id="56077462"/>
<accession>A0A7D5TKU5</accession>
<dbReference type="GO" id="GO:0000155">
    <property type="term" value="F:phosphorelay sensor kinase activity"/>
    <property type="evidence" value="ECO:0007669"/>
    <property type="project" value="InterPro"/>
</dbReference>
<dbReference type="InterPro" id="IPR013656">
    <property type="entry name" value="PAS_4"/>
</dbReference>
<dbReference type="PANTHER" id="PTHR43711:SF1">
    <property type="entry name" value="HISTIDINE KINASE 1"/>
    <property type="match status" value="1"/>
</dbReference>
<dbReference type="EMBL" id="CP058910">
    <property type="protein sequence ID" value="QLH76932.1"/>
    <property type="molecule type" value="Genomic_DNA"/>
</dbReference>
<dbReference type="InterPro" id="IPR035965">
    <property type="entry name" value="PAS-like_dom_sf"/>
</dbReference>
<dbReference type="KEGG" id="hrr:HZS55_06325"/>
<evidence type="ECO:0000256" key="3">
    <source>
        <dbReference type="ARBA" id="ARBA00022679"/>
    </source>
</evidence>
<keyword evidence="5" id="KW-0902">Two-component regulatory system</keyword>
<feature type="transmembrane region" description="Helical" evidence="8">
    <location>
        <begin position="12"/>
        <end position="32"/>
    </location>
</feature>
<keyword evidence="3" id="KW-0808">Transferase</keyword>
<dbReference type="RefSeq" id="WP_179910866.1">
    <property type="nucleotide sequence ID" value="NZ_CP058910.1"/>
</dbReference>
<dbReference type="InterPro" id="IPR003661">
    <property type="entry name" value="HisK_dim/P_dom"/>
</dbReference>
<feature type="compositionally biased region" description="Acidic residues" evidence="7">
    <location>
        <begin position="588"/>
        <end position="600"/>
    </location>
</feature>
<dbReference type="SUPFAM" id="SSF47384">
    <property type="entry name" value="Homodimeric domain of signal transducing histidine kinase"/>
    <property type="match status" value="1"/>
</dbReference>
<dbReference type="OrthoDB" id="8127at2157"/>
<dbReference type="Gene3D" id="1.10.287.130">
    <property type="match status" value="1"/>
</dbReference>
<feature type="transmembrane region" description="Helical" evidence="8">
    <location>
        <begin position="154"/>
        <end position="172"/>
    </location>
</feature>
<keyword evidence="11" id="KW-1185">Reference proteome</keyword>
<keyword evidence="4" id="KW-0418">Kinase</keyword>
<feature type="domain" description="Histidine kinase" evidence="9">
    <location>
        <begin position="380"/>
        <end position="657"/>
    </location>
</feature>
<name>A0A7D5TKU5_9EURY</name>
<evidence type="ECO:0000313" key="11">
    <source>
        <dbReference type="Proteomes" id="UP000509667"/>
    </source>
</evidence>
<evidence type="ECO:0000256" key="4">
    <source>
        <dbReference type="ARBA" id="ARBA00022777"/>
    </source>
</evidence>
<evidence type="ECO:0000256" key="6">
    <source>
        <dbReference type="SAM" id="Coils"/>
    </source>
</evidence>
<dbReference type="AlphaFoldDB" id="A0A7D5TKU5"/>
<organism evidence="10 11">
    <name type="scientific">Halosimplex rubrum</name>
    <dbReference type="NCBI Taxonomy" id="869889"/>
    <lineage>
        <taxon>Archaea</taxon>
        <taxon>Methanobacteriati</taxon>
        <taxon>Methanobacteriota</taxon>
        <taxon>Stenosarchaea group</taxon>
        <taxon>Halobacteria</taxon>
        <taxon>Halobacteriales</taxon>
        <taxon>Haloarculaceae</taxon>
        <taxon>Halosimplex</taxon>
    </lineage>
</organism>
<dbReference type="InterPro" id="IPR036890">
    <property type="entry name" value="HATPase_C_sf"/>
</dbReference>
<feature type="compositionally biased region" description="Basic and acidic residues" evidence="7">
    <location>
        <begin position="564"/>
        <end position="578"/>
    </location>
</feature>
<dbReference type="InterPro" id="IPR050736">
    <property type="entry name" value="Sensor_HK_Regulatory"/>
</dbReference>
<dbReference type="CDD" id="cd00075">
    <property type="entry name" value="HATPase"/>
    <property type="match status" value="1"/>
</dbReference>
<dbReference type="Gene3D" id="3.30.450.20">
    <property type="entry name" value="PAS domain"/>
    <property type="match status" value="1"/>
</dbReference>